<comment type="caution">
    <text evidence="1">The sequence shown here is derived from an EMBL/GenBank/DDBJ whole genome shotgun (WGS) entry which is preliminary data.</text>
</comment>
<evidence type="ECO:0000313" key="1">
    <source>
        <dbReference type="EMBL" id="KRZ75025.1"/>
    </source>
</evidence>
<dbReference type="Proteomes" id="UP000054843">
    <property type="component" value="Unassembled WGS sequence"/>
</dbReference>
<dbReference type="EMBL" id="JYDO01000043">
    <property type="protein sequence ID" value="KRZ75025.1"/>
    <property type="molecule type" value="Genomic_DNA"/>
</dbReference>
<proteinExistence type="predicted"/>
<accession>A0A0V1MTA9</accession>
<name>A0A0V1MTA9_9BILA</name>
<keyword evidence="2" id="KW-1185">Reference proteome</keyword>
<protein>
    <submittedName>
        <fullName evidence="1">Uncharacterized protein</fullName>
    </submittedName>
</protein>
<sequence>MVLLCSCGTSLQKVSNRQKPLLPYETLTPIDFLSDARCHQFVEFTFGYSKLVQRKRTRAAVGSDLAQERRVYKLGAPQSSSGQLVFYVFILVYLSVSSGKAYSAARVSVMVRGMPECSQPVSTKNQRT</sequence>
<evidence type="ECO:0000313" key="2">
    <source>
        <dbReference type="Proteomes" id="UP000054843"/>
    </source>
</evidence>
<reference evidence="1 2" key="1">
    <citation type="submission" date="2015-01" db="EMBL/GenBank/DDBJ databases">
        <title>Evolution of Trichinella species and genotypes.</title>
        <authorList>
            <person name="Korhonen P.K."/>
            <person name="Edoardo P."/>
            <person name="Giuseppe L.R."/>
            <person name="Gasser R.B."/>
        </authorList>
    </citation>
    <scope>NUCLEOTIDE SEQUENCE [LARGE SCALE GENOMIC DNA]</scope>
    <source>
        <strain evidence="1">ISS1980</strain>
    </source>
</reference>
<gene>
    <name evidence="1" type="ORF">T10_8568</name>
</gene>
<organism evidence="1 2">
    <name type="scientific">Trichinella papuae</name>
    <dbReference type="NCBI Taxonomy" id="268474"/>
    <lineage>
        <taxon>Eukaryota</taxon>
        <taxon>Metazoa</taxon>
        <taxon>Ecdysozoa</taxon>
        <taxon>Nematoda</taxon>
        <taxon>Enoplea</taxon>
        <taxon>Dorylaimia</taxon>
        <taxon>Trichinellida</taxon>
        <taxon>Trichinellidae</taxon>
        <taxon>Trichinella</taxon>
    </lineage>
</organism>
<dbReference type="AlphaFoldDB" id="A0A0V1MTA9"/>